<dbReference type="Proteomes" id="UP001500740">
    <property type="component" value="Unassembled WGS sequence"/>
</dbReference>
<evidence type="ECO:0000313" key="1">
    <source>
        <dbReference type="EMBL" id="GAA0462418.1"/>
    </source>
</evidence>
<dbReference type="EMBL" id="BAAACZ010000011">
    <property type="protein sequence ID" value="GAA0462418.1"/>
    <property type="molecule type" value="Genomic_DNA"/>
</dbReference>
<keyword evidence="2" id="KW-1185">Reference proteome</keyword>
<proteinExistence type="predicted"/>
<protein>
    <submittedName>
        <fullName evidence="1">Uncharacterized protein</fullName>
    </submittedName>
</protein>
<name>A0ABN0ZXP5_9BACI</name>
<organism evidence="1 2">
    <name type="scientific">Alkalibacillus silvisoli</name>
    <dbReference type="NCBI Taxonomy" id="392823"/>
    <lineage>
        <taxon>Bacteria</taxon>
        <taxon>Bacillati</taxon>
        <taxon>Bacillota</taxon>
        <taxon>Bacilli</taxon>
        <taxon>Bacillales</taxon>
        <taxon>Bacillaceae</taxon>
        <taxon>Alkalibacillus</taxon>
    </lineage>
</organism>
<dbReference type="RefSeq" id="WP_343783186.1">
    <property type="nucleotide sequence ID" value="NZ_BAAACZ010000011.1"/>
</dbReference>
<accession>A0ABN0ZXP5</accession>
<gene>
    <name evidence="1" type="ORF">GCM10008935_17460</name>
</gene>
<evidence type="ECO:0000313" key="2">
    <source>
        <dbReference type="Proteomes" id="UP001500740"/>
    </source>
</evidence>
<reference evidence="1 2" key="1">
    <citation type="journal article" date="2019" name="Int. J. Syst. Evol. Microbiol.">
        <title>The Global Catalogue of Microorganisms (GCM) 10K type strain sequencing project: providing services to taxonomists for standard genome sequencing and annotation.</title>
        <authorList>
            <consortium name="The Broad Institute Genomics Platform"/>
            <consortium name="The Broad Institute Genome Sequencing Center for Infectious Disease"/>
            <person name="Wu L."/>
            <person name="Ma J."/>
        </authorList>
    </citation>
    <scope>NUCLEOTIDE SEQUENCE [LARGE SCALE GENOMIC DNA]</scope>
    <source>
        <strain evidence="1 2">JCM 14193</strain>
    </source>
</reference>
<comment type="caution">
    <text evidence="1">The sequence shown here is derived from an EMBL/GenBank/DDBJ whole genome shotgun (WGS) entry which is preliminary data.</text>
</comment>
<sequence>MLIKISQLEPDQLTDLQMTEFLFENIEDDFENGDLIFVPGSSKAVQYRLPIAVQLYQEGRAGRILFSGGVTWEGSSLPESHFLKKKLLNKVSLRRTF</sequence>